<dbReference type="HOGENOM" id="CLU_2880559_0_0_9"/>
<name>D3R1H6_MAGIU</name>
<dbReference type="Proteomes" id="UP000008234">
    <property type="component" value="Chromosome"/>
</dbReference>
<gene>
    <name evidence="1" type="ordered locus">HMPREF0868_0713</name>
</gene>
<protein>
    <submittedName>
        <fullName evidence="1">Uncharacterized protein</fullName>
    </submittedName>
</protein>
<sequence length="63" mass="6906">MTLYDLSVIIFQDVGGENVHIFLDINSTLQSDGVVVVSTSEKCFAYSTIAAATVLFFSERGRE</sequence>
<organism evidence="1 2">
    <name type="scientific">Mageeibacillus indolicus (strain UPII9-5)</name>
    <name type="common">Clostridiales genomosp. BVAB3 (strain UPII9-5)</name>
    <dbReference type="NCBI Taxonomy" id="699246"/>
    <lineage>
        <taxon>Bacteria</taxon>
        <taxon>Bacillati</taxon>
        <taxon>Bacillota</taxon>
        <taxon>Clostridia</taxon>
        <taxon>Eubacteriales</taxon>
        <taxon>Oscillospiraceae</taxon>
        <taxon>Mageeibacillus</taxon>
    </lineage>
</organism>
<dbReference type="AlphaFoldDB" id="D3R1H6"/>
<evidence type="ECO:0000313" key="1">
    <source>
        <dbReference type="EMBL" id="ADC91612.1"/>
    </source>
</evidence>
<keyword evidence="2" id="KW-1185">Reference proteome</keyword>
<reference evidence="2" key="1">
    <citation type="submission" date="2009-12" db="EMBL/GenBank/DDBJ databases">
        <title>Sequence of Clostridiales genomosp. BVAB3 str. UPII9-5.</title>
        <authorList>
            <person name="Madupu R."/>
            <person name="Durkin A.S."/>
            <person name="Torralba M."/>
            <person name="Methe B."/>
            <person name="Sutton G.G."/>
            <person name="Strausberg R.L."/>
            <person name="Nelson K.E."/>
        </authorList>
    </citation>
    <scope>NUCLEOTIDE SEQUENCE [LARGE SCALE GENOMIC DNA]</scope>
    <source>
        <strain evidence="2">UPII9-5</strain>
    </source>
</reference>
<dbReference type="EMBL" id="CP001850">
    <property type="protein sequence ID" value="ADC91612.1"/>
    <property type="molecule type" value="Genomic_DNA"/>
</dbReference>
<accession>D3R1H6</accession>
<dbReference type="KEGG" id="clo:HMPREF0868_0713"/>
<evidence type="ECO:0000313" key="2">
    <source>
        <dbReference type="Proteomes" id="UP000008234"/>
    </source>
</evidence>
<proteinExistence type="predicted"/>
<dbReference type="STRING" id="699246.HMPREF0868_0713"/>